<protein>
    <recommendedName>
        <fullName evidence="4">Transmembrane protein</fullName>
    </recommendedName>
</protein>
<evidence type="ECO:0000313" key="2">
    <source>
        <dbReference type="EMBL" id="MET3602148.1"/>
    </source>
</evidence>
<feature type="transmembrane region" description="Helical" evidence="1">
    <location>
        <begin position="588"/>
        <end position="608"/>
    </location>
</feature>
<evidence type="ECO:0008006" key="4">
    <source>
        <dbReference type="Google" id="ProtNLM"/>
    </source>
</evidence>
<feature type="transmembrane region" description="Helical" evidence="1">
    <location>
        <begin position="64"/>
        <end position="97"/>
    </location>
</feature>
<feature type="transmembrane region" description="Helical" evidence="1">
    <location>
        <begin position="104"/>
        <end position="121"/>
    </location>
</feature>
<feature type="transmembrane region" description="Helical" evidence="1">
    <location>
        <begin position="628"/>
        <end position="646"/>
    </location>
</feature>
<feature type="transmembrane region" description="Helical" evidence="1">
    <location>
        <begin position="181"/>
        <end position="200"/>
    </location>
</feature>
<proteinExistence type="predicted"/>
<dbReference type="EMBL" id="JBEPLY010000022">
    <property type="protein sequence ID" value="MET3602148.1"/>
    <property type="molecule type" value="Genomic_DNA"/>
</dbReference>
<feature type="transmembrane region" description="Helical" evidence="1">
    <location>
        <begin position="557"/>
        <end position="581"/>
    </location>
</feature>
<feature type="transmembrane region" description="Helical" evidence="1">
    <location>
        <begin position="133"/>
        <end position="151"/>
    </location>
</feature>
<keyword evidence="1" id="KW-1133">Transmembrane helix</keyword>
<comment type="caution">
    <text evidence="2">The sequence shown here is derived from an EMBL/GenBank/DDBJ whole genome shotgun (WGS) entry which is preliminary data.</text>
</comment>
<dbReference type="RefSeq" id="WP_354435902.1">
    <property type="nucleotide sequence ID" value="NZ_JBEPLY010000022.1"/>
</dbReference>
<organism evidence="2 3">
    <name type="scientific">Martelella mangrovi</name>
    <dbReference type="NCBI Taxonomy" id="1397477"/>
    <lineage>
        <taxon>Bacteria</taxon>
        <taxon>Pseudomonadati</taxon>
        <taxon>Pseudomonadota</taxon>
        <taxon>Alphaproteobacteria</taxon>
        <taxon>Hyphomicrobiales</taxon>
        <taxon>Aurantimonadaceae</taxon>
        <taxon>Martelella</taxon>
    </lineage>
</organism>
<accession>A0ABV2IIG3</accession>
<name>A0ABV2IIG3_9HYPH</name>
<reference evidence="2 3" key="1">
    <citation type="submission" date="2024-06" db="EMBL/GenBank/DDBJ databases">
        <title>Genomic Encyclopedia of Type Strains, Phase IV (KMG-IV): sequencing the most valuable type-strain genomes for metagenomic binning, comparative biology and taxonomic classification.</title>
        <authorList>
            <person name="Goeker M."/>
        </authorList>
    </citation>
    <scope>NUCLEOTIDE SEQUENCE [LARGE SCALE GENOMIC DNA]</scope>
    <source>
        <strain evidence="2 3">DSM 28102</strain>
    </source>
</reference>
<dbReference type="Proteomes" id="UP001549164">
    <property type="component" value="Unassembled WGS sequence"/>
</dbReference>
<gene>
    <name evidence="2" type="ORF">ABID12_004115</name>
</gene>
<keyword evidence="1" id="KW-0812">Transmembrane</keyword>
<sequence length="661" mass="72653">MKKNAIYASVPFILYVFLTVNLPLVINVSAPHDDTLYLDHAFKIASGHWLGSFNHFTLMKGPGYPLFVVIASYGGLPLSFSHALFHYFAAGVAALALGRLSRSSKLGWISFVFILFIPAALDPGINRVIRDQIYWSQTLLLFSTAALVFFDSHISFKTRLYLAFASGFTLAWAWLTREEGIWFIPGLAVMFIFAGLFWYFTGSRLRSLGLCVLTIVIGFALPQIAFRTINYAKYGSFVGVDFNEKDFNAALGALQSVDDGHSIEYVPMNAGARALAAQYSPTFAPLAEMLRPDGPLAGWSQHGCAVYKQTCGDLAGGWFVWALRDAAAANGFYESPAIAKERFARIAEEINAACEAGKLNCKTGMFNYIPPLSRDQWLSLPGRFWQGLKLISLADYVPKSAPPSPPASVRGEFNKYWTFLNYPKALIPSDSRKEMRFQGWYHGKPGTWPEFFTINESGKLTPLHPERVSSPDLAENFGDPTATENRFRATALCSADCKLVAKTSSGSDLRVSLGDPLRNASSGEETLLIESVEMTPQLADIRGKRDIVTLAAINGLFLIYSWIFPAVMILAALAFIAAVALSLKRRTFGPCLLLATSAYAFVFTRIAIEAIVDATSFPAINALYSLPAYYMVAVASCFALATLLELRRPNSVLPISEKSPL</sequence>
<feature type="transmembrane region" description="Helical" evidence="1">
    <location>
        <begin position="207"/>
        <end position="226"/>
    </location>
</feature>
<feature type="transmembrane region" description="Helical" evidence="1">
    <location>
        <begin position="158"/>
        <end position="175"/>
    </location>
</feature>
<evidence type="ECO:0000313" key="3">
    <source>
        <dbReference type="Proteomes" id="UP001549164"/>
    </source>
</evidence>
<keyword evidence="3" id="KW-1185">Reference proteome</keyword>
<feature type="transmembrane region" description="Helical" evidence="1">
    <location>
        <begin position="12"/>
        <end position="30"/>
    </location>
</feature>
<evidence type="ECO:0000256" key="1">
    <source>
        <dbReference type="SAM" id="Phobius"/>
    </source>
</evidence>
<keyword evidence="1" id="KW-0472">Membrane</keyword>